<dbReference type="AlphaFoldDB" id="A0A4R4DU47"/>
<accession>A0A4R4DU47</accession>
<sequence>MVEARERPADGYRAIPAVFQYSAGVSALPGFRIERVRFAAPVPLAAGFARIASYLAGIGRPLTAFCGCELRSPGQFTEAGFRDFNRHYARTLEEWGILAEGWNPVARSNVCPELDPPPEPGFHAFSYTVPEAGAAPSFVTAGSGESTEGKGDYAEQTIALGDTSPAGLLRKAQFVLGEMERRMAALGGSWAMATATQVYTVHDIHPFLGEELVCRGAARHGVTWHYCRPPVVGLDYEMDVRAVAVERVLPA</sequence>
<gene>
    <name evidence="1" type="ORF">EXY23_09810</name>
</gene>
<dbReference type="Proteomes" id="UP000295023">
    <property type="component" value="Unassembled WGS sequence"/>
</dbReference>
<protein>
    <recommendedName>
        <fullName evidence="3">RidA family protein</fullName>
    </recommendedName>
</protein>
<evidence type="ECO:0000313" key="2">
    <source>
        <dbReference type="Proteomes" id="UP000295023"/>
    </source>
</evidence>
<name>A0A4R4DU47_9PROT</name>
<dbReference type="OrthoDB" id="8125412at2"/>
<organism evidence="1 2">
    <name type="scientific">Roseicella aquatilis</name>
    <dbReference type="NCBI Taxonomy" id="2527868"/>
    <lineage>
        <taxon>Bacteria</taxon>
        <taxon>Pseudomonadati</taxon>
        <taxon>Pseudomonadota</taxon>
        <taxon>Alphaproteobacteria</taxon>
        <taxon>Acetobacterales</taxon>
        <taxon>Roseomonadaceae</taxon>
        <taxon>Roseicella</taxon>
    </lineage>
</organism>
<proteinExistence type="predicted"/>
<dbReference type="RefSeq" id="WP_132287752.1">
    <property type="nucleotide sequence ID" value="NZ_SKBM01000007.1"/>
</dbReference>
<evidence type="ECO:0000313" key="1">
    <source>
        <dbReference type="EMBL" id="TCZ63670.1"/>
    </source>
</evidence>
<reference evidence="1 2" key="1">
    <citation type="submission" date="2019-03" db="EMBL/GenBank/DDBJ databases">
        <title>Paracraurococcus aquatilis NE82 genome sequence.</title>
        <authorList>
            <person name="Zhao Y."/>
            <person name="Du Z."/>
        </authorList>
    </citation>
    <scope>NUCLEOTIDE SEQUENCE [LARGE SCALE GENOMIC DNA]</scope>
    <source>
        <strain evidence="1 2">NE82</strain>
    </source>
</reference>
<keyword evidence="2" id="KW-1185">Reference proteome</keyword>
<dbReference type="EMBL" id="SKBM01000007">
    <property type="protein sequence ID" value="TCZ63670.1"/>
    <property type="molecule type" value="Genomic_DNA"/>
</dbReference>
<evidence type="ECO:0008006" key="3">
    <source>
        <dbReference type="Google" id="ProtNLM"/>
    </source>
</evidence>
<comment type="caution">
    <text evidence="1">The sequence shown here is derived from an EMBL/GenBank/DDBJ whole genome shotgun (WGS) entry which is preliminary data.</text>
</comment>